<evidence type="ECO:0000256" key="1">
    <source>
        <dbReference type="SAM" id="MobiDB-lite"/>
    </source>
</evidence>
<accession>Q5VMQ1</accession>
<reference evidence="2" key="1">
    <citation type="journal article" date="2002" name="Nature">
        <title>The genome sequence and structure of rice chromosome 1.</title>
        <authorList>
            <person name="Sasaki T."/>
            <person name="Matsumoto T."/>
            <person name="Yamamoto K."/>
            <person name="Sakata K."/>
            <person name="Baba T."/>
            <person name="Katayose Y."/>
            <person name="Wu J."/>
            <person name="Niimura Y."/>
            <person name="Cheng Z."/>
            <person name="Nagamura Y."/>
            <person name="Antonio B.A."/>
            <person name="Kanamori H."/>
            <person name="Hosokawa S."/>
            <person name="Masukawa M."/>
            <person name="Arikawa K."/>
            <person name="Chiden Y."/>
            <person name="Hayashi M."/>
            <person name="Okamoto M."/>
            <person name="Ando T."/>
            <person name="Aoki H."/>
            <person name="Arita K."/>
            <person name="Hamada M."/>
            <person name="Harada C."/>
            <person name="Hijishita S."/>
            <person name="Honda M."/>
            <person name="Ichikawa Y."/>
            <person name="Idonuma A."/>
            <person name="Iijima M."/>
            <person name="Ikeda M."/>
            <person name="Ikeno M."/>
            <person name="Itoh S."/>
            <person name="Itoh T."/>
            <person name="Itoh Y."/>
            <person name="Itoh Y."/>
            <person name="Iwabuchi A."/>
            <person name="Kamiya K."/>
            <person name="Karasawa W."/>
            <person name="Katagiri S."/>
            <person name="Kikuta A."/>
            <person name="Kobayashi N."/>
            <person name="Kono I."/>
            <person name="Machita K."/>
            <person name="Maehara T."/>
            <person name="Mizuno H."/>
            <person name="Mizubayashi T."/>
            <person name="Mukai Y."/>
            <person name="Nagasaki H."/>
            <person name="Nakashima M."/>
            <person name="Nakama Y."/>
            <person name="Nakamichi Y."/>
            <person name="Nakamura M."/>
            <person name="Namiki N."/>
            <person name="Negishi M."/>
            <person name="Ohta I."/>
            <person name="Ono N."/>
            <person name="Saji S."/>
            <person name="Sakai K."/>
            <person name="Shibata M."/>
            <person name="Shimokawa T."/>
            <person name="Shomura A."/>
            <person name="Song J."/>
            <person name="Takazaki Y."/>
            <person name="Terasawa K."/>
            <person name="Tsuji K."/>
            <person name="Waki K."/>
            <person name="Yamagata H."/>
            <person name="Yamane H."/>
            <person name="Yoshiki S."/>
            <person name="Yoshihara R."/>
            <person name="Yukawa K."/>
            <person name="Zhong H."/>
            <person name="Iwama H."/>
            <person name="Endo T."/>
            <person name="Ito H."/>
            <person name="Hahn J.H."/>
            <person name="Kim H.I."/>
            <person name="Eun M.Y."/>
            <person name="Yano M."/>
            <person name="Jiang J."/>
            <person name="Gojobori T."/>
        </authorList>
    </citation>
    <scope>NUCLEOTIDE SEQUENCE</scope>
</reference>
<evidence type="ECO:0000313" key="3">
    <source>
        <dbReference type="EMBL" id="BAD69274.1"/>
    </source>
</evidence>
<dbReference type="Proteomes" id="UP000817658">
    <property type="component" value="Chromosome 1"/>
</dbReference>
<protein>
    <submittedName>
        <fullName evidence="2">Uncharacterized protein</fullName>
    </submittedName>
</protein>
<sequence length="65" mass="7004">MWHPEATWPRQCYLTASPERAGESQAAQPHGQTGRWLPSTLRTPGPISPTVAPGTAYDCDTLGVV</sequence>
<dbReference type="EMBL" id="AP004821">
    <property type="protein sequence ID" value="BAD69090.1"/>
    <property type="molecule type" value="Genomic_DNA"/>
</dbReference>
<feature type="region of interest" description="Disordered" evidence="1">
    <location>
        <begin position="17"/>
        <end position="52"/>
    </location>
</feature>
<reference evidence="4" key="3">
    <citation type="journal article" date="2005" name="Nature">
        <title>The map-based sequence of the rice genome.</title>
        <authorList>
            <consortium name="International rice genome sequencing project (IRGSP)"/>
            <person name="Matsumoto T."/>
            <person name="Wu J."/>
            <person name="Kanamori H."/>
            <person name="Katayose Y."/>
            <person name="Fujisawa M."/>
            <person name="Namiki N."/>
            <person name="Mizuno H."/>
            <person name="Yamamoto K."/>
            <person name="Antonio B.A."/>
            <person name="Baba T."/>
            <person name="Sakata K."/>
            <person name="Nagamura Y."/>
            <person name="Aoki H."/>
            <person name="Arikawa K."/>
            <person name="Arita K."/>
            <person name="Bito T."/>
            <person name="Chiden Y."/>
            <person name="Fujitsuka N."/>
            <person name="Fukunaka R."/>
            <person name="Hamada M."/>
            <person name="Harada C."/>
            <person name="Hayashi A."/>
            <person name="Hijishita S."/>
            <person name="Honda M."/>
            <person name="Hosokawa S."/>
            <person name="Ichikawa Y."/>
            <person name="Idonuma A."/>
            <person name="Iijima M."/>
            <person name="Ikeda M."/>
            <person name="Ikeno M."/>
            <person name="Ito K."/>
            <person name="Ito S."/>
            <person name="Ito T."/>
            <person name="Ito Y."/>
            <person name="Ito Y."/>
            <person name="Iwabuchi A."/>
            <person name="Kamiya K."/>
            <person name="Karasawa W."/>
            <person name="Kurita K."/>
            <person name="Katagiri S."/>
            <person name="Kikuta A."/>
            <person name="Kobayashi H."/>
            <person name="Kobayashi N."/>
            <person name="Machita K."/>
            <person name="Maehara T."/>
            <person name="Masukawa M."/>
            <person name="Mizubayashi T."/>
            <person name="Mukai Y."/>
            <person name="Nagasaki H."/>
            <person name="Nagata Y."/>
            <person name="Naito S."/>
            <person name="Nakashima M."/>
            <person name="Nakama Y."/>
            <person name="Nakamichi Y."/>
            <person name="Nakamura M."/>
            <person name="Meguro A."/>
            <person name="Negishi M."/>
            <person name="Ohta I."/>
            <person name="Ohta T."/>
            <person name="Okamoto M."/>
            <person name="Ono N."/>
            <person name="Saji S."/>
            <person name="Sakaguchi M."/>
            <person name="Sakai K."/>
            <person name="Shibata M."/>
            <person name="Shimokawa T."/>
            <person name="Song J."/>
            <person name="Takazaki Y."/>
            <person name="Terasawa K."/>
            <person name="Tsugane M."/>
            <person name="Tsuji K."/>
            <person name="Ueda S."/>
            <person name="Waki K."/>
            <person name="Yamagata H."/>
            <person name="Yamamoto M."/>
            <person name="Yamamoto S."/>
            <person name="Yamane H."/>
            <person name="Yoshiki S."/>
            <person name="Yoshihara R."/>
            <person name="Yukawa K."/>
            <person name="Zhong H."/>
            <person name="Yano M."/>
            <person name="Yuan Q."/>
            <person name="Ouyang S."/>
            <person name="Liu J."/>
            <person name="Jones K.M."/>
            <person name="Gansberger K."/>
            <person name="Moffat K."/>
            <person name="Hill J."/>
            <person name="Bera J."/>
            <person name="Fadrosh D."/>
            <person name="Jin S."/>
            <person name="Johri S."/>
            <person name="Kim M."/>
            <person name="Overton L."/>
            <person name="Reardon M."/>
            <person name="Tsitrin T."/>
            <person name="Vuong H."/>
            <person name="Weaver B."/>
            <person name="Ciecko A."/>
            <person name="Tallon L."/>
            <person name="Jackson J."/>
            <person name="Pai G."/>
            <person name="Aken S.V."/>
            <person name="Utterback T."/>
            <person name="Reidmuller S."/>
            <person name="Feldblyum T."/>
            <person name="Hsiao J."/>
            <person name="Zismann V."/>
            <person name="Iobst S."/>
            <person name="de Vazeille A.R."/>
            <person name="Buell C.R."/>
            <person name="Ying K."/>
            <person name="Li Y."/>
            <person name="Lu T."/>
            <person name="Huang Y."/>
            <person name="Zhao Q."/>
            <person name="Feng Q."/>
            <person name="Zhang L."/>
            <person name="Zhu J."/>
            <person name="Weng Q."/>
            <person name="Mu J."/>
            <person name="Lu Y."/>
            <person name="Fan D."/>
            <person name="Liu Y."/>
            <person name="Guan J."/>
            <person name="Zhang Y."/>
            <person name="Yu S."/>
            <person name="Liu X."/>
            <person name="Zhang Y."/>
            <person name="Hong G."/>
            <person name="Han B."/>
            <person name="Choisne N."/>
            <person name="Demange N."/>
            <person name="Orjeda G."/>
            <person name="Samain S."/>
            <person name="Cattolico L."/>
            <person name="Pelletier E."/>
            <person name="Couloux A."/>
            <person name="Segurens B."/>
            <person name="Wincker P."/>
            <person name="D'Hont A."/>
            <person name="Scarpelli C."/>
            <person name="Weissenbach J."/>
            <person name="Salanoubat M."/>
            <person name="Quetier F."/>
            <person name="Yu Y."/>
            <person name="Kim H.R."/>
            <person name="Rambo T."/>
            <person name="Currie J."/>
            <person name="Collura K."/>
            <person name="Luo M."/>
            <person name="Yang T."/>
            <person name="Ammiraju J.S.S."/>
            <person name="Engler F."/>
            <person name="Soderlund C."/>
            <person name="Wing R.A."/>
            <person name="Palmer L.E."/>
            <person name="de la Bastide M."/>
            <person name="Spiegel L."/>
            <person name="Nascimento L."/>
            <person name="Zutavern T."/>
            <person name="O'Shaughnessy A."/>
            <person name="Dike S."/>
            <person name="Dedhia N."/>
            <person name="Preston R."/>
            <person name="Balija V."/>
            <person name="McCombie W.R."/>
            <person name="Chow T."/>
            <person name="Chen H."/>
            <person name="Chung M."/>
            <person name="Chen C."/>
            <person name="Shaw J."/>
            <person name="Wu H."/>
            <person name="Hsiao K."/>
            <person name="Chao Y."/>
            <person name="Chu M."/>
            <person name="Cheng C."/>
            <person name="Hour A."/>
            <person name="Lee P."/>
            <person name="Lin S."/>
            <person name="Lin Y."/>
            <person name="Liou J."/>
            <person name="Liu S."/>
            <person name="Hsing Y."/>
            <person name="Raghuvanshi S."/>
            <person name="Mohanty A."/>
            <person name="Bharti A.K."/>
            <person name="Gaur A."/>
            <person name="Gupta V."/>
            <person name="Kumar D."/>
            <person name="Ravi V."/>
            <person name="Vij S."/>
            <person name="Kapur A."/>
            <person name="Khurana P."/>
            <person name="Khurana P."/>
            <person name="Khurana J.P."/>
            <person name="Tyagi A.K."/>
            <person name="Gaikwad K."/>
            <person name="Singh A."/>
            <person name="Dalal V."/>
            <person name="Srivastava S."/>
            <person name="Dixit A."/>
            <person name="Pal A.K."/>
            <person name="Ghazi I.A."/>
            <person name="Yadav M."/>
            <person name="Pandit A."/>
            <person name="Bhargava A."/>
            <person name="Sureshbabu K."/>
            <person name="Batra K."/>
            <person name="Sharma T.R."/>
            <person name="Mohapatra T."/>
            <person name="Singh N.K."/>
            <person name="Messing J."/>
            <person name="Nelson A.B."/>
            <person name="Fuks G."/>
            <person name="Kavchok S."/>
            <person name="Keizer G."/>
            <person name="Linton E."/>
            <person name="Llaca V."/>
            <person name="Song R."/>
            <person name="Tanyolac B."/>
            <person name="Young S."/>
            <person name="Ho-Il K."/>
            <person name="Hahn J.H."/>
            <person name="Sangsakoo G."/>
            <person name="Vanavichit A."/>
            <person name="de Mattos Luiz.A.T."/>
            <person name="Zimmer P.D."/>
            <person name="Malone G."/>
            <person name="Dellagostin O."/>
            <person name="de Oliveira A.C."/>
            <person name="Bevan M."/>
            <person name="Bancroft I."/>
            <person name="Minx P."/>
            <person name="Cordum H."/>
            <person name="Wilson R."/>
            <person name="Cheng Z."/>
            <person name="Jin W."/>
            <person name="Jiang J."/>
            <person name="Leong S.A."/>
            <person name="Iwama H."/>
            <person name="Gojobori T."/>
            <person name="Itoh T."/>
            <person name="Niimura Y."/>
            <person name="Fujii Y."/>
            <person name="Habara T."/>
            <person name="Sakai H."/>
            <person name="Sato Y."/>
            <person name="Wilson G."/>
            <person name="Kumar K."/>
            <person name="McCouch S."/>
            <person name="Juretic N."/>
            <person name="Hoen D."/>
            <person name="Wright S."/>
            <person name="Bruskiewich R."/>
            <person name="Bureau T."/>
            <person name="Miyao A."/>
            <person name="Hirochika H."/>
            <person name="Nishikawa T."/>
            <person name="Kadowaki K."/>
            <person name="Sugiura M."/>
            <person name="Burr B."/>
            <person name="Sasaki T."/>
        </authorList>
    </citation>
    <scope>NUCLEOTIDE SEQUENCE [LARGE SCALE GENOMIC DNA]</scope>
    <source>
        <strain evidence="4">cv. Nipponbare</strain>
    </source>
</reference>
<reference evidence="4" key="4">
    <citation type="journal article" date="2008" name="Nucleic Acids Res.">
        <title>The rice annotation project database (RAP-DB): 2008 update.</title>
        <authorList>
            <consortium name="The rice annotation project (RAP)"/>
        </authorList>
    </citation>
    <scope>GENOME REANNOTATION</scope>
    <source>
        <strain evidence="4">cv. Nipponbare</strain>
    </source>
</reference>
<proteinExistence type="predicted"/>
<evidence type="ECO:0000313" key="4">
    <source>
        <dbReference type="Proteomes" id="UP000000763"/>
    </source>
</evidence>
<reference evidence="3" key="2">
    <citation type="submission" date="2003-02" db="EMBL/GenBank/DDBJ databases">
        <authorList>
            <person name="Sasaki T."/>
            <person name="Matsumoto T."/>
            <person name="Katayose Y."/>
        </authorList>
    </citation>
    <scope>NUCLEOTIDE SEQUENCE</scope>
</reference>
<dbReference type="AlphaFoldDB" id="Q5VMQ1"/>
<dbReference type="Proteomes" id="UP000000763">
    <property type="component" value="Chromosome 1"/>
</dbReference>
<dbReference type="EMBL" id="AP006237">
    <property type="protein sequence ID" value="BAD69274.1"/>
    <property type="molecule type" value="Genomic_DNA"/>
</dbReference>
<evidence type="ECO:0000313" key="2">
    <source>
        <dbReference type="EMBL" id="BAD69090.1"/>
    </source>
</evidence>
<organism evidence="2">
    <name type="scientific">Oryza sativa subsp. japonica</name>
    <name type="common">Rice</name>
    <dbReference type="NCBI Taxonomy" id="39947"/>
    <lineage>
        <taxon>Eukaryota</taxon>
        <taxon>Viridiplantae</taxon>
        <taxon>Streptophyta</taxon>
        <taxon>Embryophyta</taxon>
        <taxon>Tracheophyta</taxon>
        <taxon>Spermatophyta</taxon>
        <taxon>Magnoliopsida</taxon>
        <taxon>Liliopsida</taxon>
        <taxon>Poales</taxon>
        <taxon>Poaceae</taxon>
        <taxon>BOP clade</taxon>
        <taxon>Oryzoideae</taxon>
        <taxon>Oryzeae</taxon>
        <taxon>Oryzinae</taxon>
        <taxon>Oryza</taxon>
        <taxon>Oryza sativa</taxon>
    </lineage>
</organism>
<name>Q5VMQ1_ORYSJ</name>
<accession>Q5VN85</accession>
<gene>
    <name evidence="3" type="ORF">OSJNBb0008D07.13</name>
    <name evidence="2" type="ORF">P0676G08.53</name>
</gene>